<dbReference type="SMART" id="SM00862">
    <property type="entry name" value="Trans_reg_C"/>
    <property type="match status" value="1"/>
</dbReference>
<keyword evidence="2" id="KW-0902">Two-component regulatory system</keyword>
<evidence type="ECO:0000256" key="3">
    <source>
        <dbReference type="ARBA" id="ARBA00023125"/>
    </source>
</evidence>
<keyword evidence="3 5" id="KW-0238">DNA-binding</keyword>
<name>A0A4P8J3J2_9BURK</name>
<dbReference type="Gene3D" id="1.10.10.10">
    <property type="entry name" value="Winged helix-like DNA-binding domain superfamily/Winged helix DNA-binding domain"/>
    <property type="match status" value="1"/>
</dbReference>
<dbReference type="OrthoDB" id="9802426at2"/>
<dbReference type="GO" id="GO:0000976">
    <property type="term" value="F:transcription cis-regulatory region binding"/>
    <property type="evidence" value="ECO:0007669"/>
    <property type="project" value="TreeGrafter"/>
</dbReference>
<evidence type="ECO:0000259" key="6">
    <source>
        <dbReference type="PROSITE" id="PS50110"/>
    </source>
</evidence>
<dbReference type="GO" id="GO:0006355">
    <property type="term" value="P:regulation of DNA-templated transcription"/>
    <property type="evidence" value="ECO:0007669"/>
    <property type="project" value="InterPro"/>
</dbReference>
<sequence>MEILSLEDDHAQAELIVTSLQAEGHNVWTFSEGRQVIRHLETATVDLLVLDWQVSDISGLDVLGWVRERIGRDLPVLFVTNRSREDEIVTALSAGADDYMIKPVRRRELIARVEALLRRAYPPVNRNETRIAAGAYVVDLLNRIVLRNGEPMDLAPKEFEIAALLFRNLGRTMPREQLVKIIWGRELDKISRSLDTHIYRLRYKLGIGPEHGLRLRAVYTHGYRLERATYDEDDLRPTEH</sequence>
<dbReference type="PANTHER" id="PTHR48111">
    <property type="entry name" value="REGULATOR OF RPOS"/>
    <property type="match status" value="1"/>
</dbReference>
<dbReference type="InterPro" id="IPR001789">
    <property type="entry name" value="Sig_transdc_resp-reg_receiver"/>
</dbReference>
<dbReference type="PROSITE" id="PS50110">
    <property type="entry name" value="RESPONSE_REGULATORY"/>
    <property type="match status" value="1"/>
</dbReference>
<dbReference type="InterPro" id="IPR011006">
    <property type="entry name" value="CheY-like_superfamily"/>
</dbReference>
<evidence type="ECO:0000256" key="2">
    <source>
        <dbReference type="ARBA" id="ARBA00023012"/>
    </source>
</evidence>
<feature type="modified residue" description="4-aspartylphosphate" evidence="4">
    <location>
        <position position="51"/>
    </location>
</feature>
<dbReference type="SUPFAM" id="SSF52172">
    <property type="entry name" value="CheY-like"/>
    <property type="match status" value="1"/>
</dbReference>
<dbReference type="Gene3D" id="3.40.50.2300">
    <property type="match status" value="1"/>
</dbReference>
<evidence type="ECO:0000259" key="7">
    <source>
        <dbReference type="PROSITE" id="PS51755"/>
    </source>
</evidence>
<feature type="domain" description="Response regulatory" evidence="6">
    <location>
        <begin position="2"/>
        <end position="117"/>
    </location>
</feature>
<dbReference type="InterPro" id="IPR001867">
    <property type="entry name" value="OmpR/PhoB-type_DNA-bd"/>
</dbReference>
<gene>
    <name evidence="8" type="ORF">FAZ95_36705</name>
</gene>
<dbReference type="GO" id="GO:0000156">
    <property type="term" value="F:phosphorelay response regulator activity"/>
    <property type="evidence" value="ECO:0007669"/>
    <property type="project" value="TreeGrafter"/>
</dbReference>
<dbReference type="InterPro" id="IPR039420">
    <property type="entry name" value="WalR-like"/>
</dbReference>
<feature type="domain" description="OmpR/PhoB-type" evidence="7">
    <location>
        <begin position="126"/>
        <end position="227"/>
    </location>
</feature>
<accession>A0A4P8J3J2</accession>
<dbReference type="Pfam" id="PF00486">
    <property type="entry name" value="Trans_reg_C"/>
    <property type="match status" value="1"/>
</dbReference>
<dbReference type="InterPro" id="IPR036388">
    <property type="entry name" value="WH-like_DNA-bd_sf"/>
</dbReference>
<dbReference type="CDD" id="cd00383">
    <property type="entry name" value="trans_reg_C"/>
    <property type="match status" value="1"/>
</dbReference>
<keyword evidence="1 4" id="KW-0597">Phosphoprotein</keyword>
<dbReference type="Pfam" id="PF00072">
    <property type="entry name" value="Response_reg"/>
    <property type="match status" value="1"/>
</dbReference>
<proteinExistence type="predicted"/>
<evidence type="ECO:0000256" key="1">
    <source>
        <dbReference type="ARBA" id="ARBA00022553"/>
    </source>
</evidence>
<dbReference type="CDD" id="cd17574">
    <property type="entry name" value="REC_OmpR"/>
    <property type="match status" value="1"/>
</dbReference>
<organism evidence="8 9">
    <name type="scientific">Trinickia violacea</name>
    <dbReference type="NCBI Taxonomy" id="2571746"/>
    <lineage>
        <taxon>Bacteria</taxon>
        <taxon>Pseudomonadati</taxon>
        <taxon>Pseudomonadota</taxon>
        <taxon>Betaproteobacteria</taxon>
        <taxon>Burkholderiales</taxon>
        <taxon>Burkholderiaceae</taxon>
        <taxon>Trinickia</taxon>
    </lineage>
</organism>
<dbReference type="AlphaFoldDB" id="A0A4P8J3J2"/>
<dbReference type="SMART" id="SM00448">
    <property type="entry name" value="REC"/>
    <property type="match status" value="1"/>
</dbReference>
<dbReference type="KEGG" id="tvl:FAZ95_36705"/>
<protein>
    <submittedName>
        <fullName evidence="8">Response regulator transcription factor</fullName>
    </submittedName>
</protein>
<dbReference type="Proteomes" id="UP000298656">
    <property type="component" value="Chromosome 2"/>
</dbReference>
<dbReference type="GO" id="GO:0005829">
    <property type="term" value="C:cytosol"/>
    <property type="evidence" value="ECO:0007669"/>
    <property type="project" value="TreeGrafter"/>
</dbReference>
<evidence type="ECO:0000313" key="8">
    <source>
        <dbReference type="EMBL" id="QCP54454.1"/>
    </source>
</evidence>
<feature type="DNA-binding region" description="OmpR/PhoB-type" evidence="5">
    <location>
        <begin position="126"/>
        <end position="227"/>
    </location>
</feature>
<dbReference type="GO" id="GO:0032993">
    <property type="term" value="C:protein-DNA complex"/>
    <property type="evidence" value="ECO:0007669"/>
    <property type="project" value="TreeGrafter"/>
</dbReference>
<evidence type="ECO:0000256" key="5">
    <source>
        <dbReference type="PROSITE-ProRule" id="PRU01091"/>
    </source>
</evidence>
<dbReference type="RefSeq" id="WP_137337219.1">
    <property type="nucleotide sequence ID" value="NZ_CP040078.1"/>
</dbReference>
<reference evidence="8 9" key="1">
    <citation type="submission" date="2019-05" db="EMBL/GenBank/DDBJ databases">
        <title>Burkholderia sp. DHOD12, isolated from subtropical forest soil.</title>
        <authorList>
            <person name="Gao Z.-H."/>
            <person name="Qiu L.-H."/>
        </authorList>
    </citation>
    <scope>NUCLEOTIDE SEQUENCE [LARGE SCALE GENOMIC DNA]</scope>
    <source>
        <strain evidence="8 9">DHOD12</strain>
    </source>
</reference>
<dbReference type="EMBL" id="CP040078">
    <property type="protein sequence ID" value="QCP54454.1"/>
    <property type="molecule type" value="Genomic_DNA"/>
</dbReference>
<dbReference type="PANTHER" id="PTHR48111:SF40">
    <property type="entry name" value="PHOSPHATE REGULON TRANSCRIPTIONAL REGULATORY PROTEIN PHOB"/>
    <property type="match status" value="1"/>
</dbReference>
<dbReference type="Gene3D" id="6.10.250.690">
    <property type="match status" value="1"/>
</dbReference>
<keyword evidence="9" id="KW-1185">Reference proteome</keyword>
<evidence type="ECO:0000256" key="4">
    <source>
        <dbReference type="PROSITE-ProRule" id="PRU00169"/>
    </source>
</evidence>
<dbReference type="PROSITE" id="PS51755">
    <property type="entry name" value="OMPR_PHOB"/>
    <property type="match status" value="1"/>
</dbReference>
<evidence type="ECO:0000313" key="9">
    <source>
        <dbReference type="Proteomes" id="UP000298656"/>
    </source>
</evidence>